<feature type="binding site" evidence="9">
    <location>
        <begin position="228"/>
        <end position="229"/>
    </location>
    <ligand>
        <name>ATP</name>
        <dbReference type="ChEBI" id="CHEBI:30616"/>
    </ligand>
</feature>
<dbReference type="InterPro" id="IPR049962">
    <property type="entry name" value="THUMP_ThiI"/>
</dbReference>
<keyword evidence="6 9" id="KW-0067">ATP-binding</keyword>
<evidence type="ECO:0000256" key="9">
    <source>
        <dbReference type="HAMAP-Rule" id="MF_00021"/>
    </source>
</evidence>
<dbReference type="InterPro" id="IPR004114">
    <property type="entry name" value="THUMP_dom"/>
</dbReference>
<dbReference type="SUPFAM" id="SSF52402">
    <property type="entry name" value="Adenine nucleotide alpha hydrolases-like"/>
    <property type="match status" value="1"/>
</dbReference>
<dbReference type="CDD" id="cd01712">
    <property type="entry name" value="PPase_ThiI"/>
    <property type="match status" value="1"/>
</dbReference>
<evidence type="ECO:0000256" key="5">
    <source>
        <dbReference type="ARBA" id="ARBA00022741"/>
    </source>
</evidence>
<dbReference type="SUPFAM" id="SSF143437">
    <property type="entry name" value="THUMP domain-like"/>
    <property type="match status" value="1"/>
</dbReference>
<dbReference type="PANTHER" id="PTHR43209">
    <property type="entry name" value="TRNA SULFURTRANSFERASE"/>
    <property type="match status" value="1"/>
</dbReference>
<evidence type="ECO:0000256" key="6">
    <source>
        <dbReference type="ARBA" id="ARBA00022840"/>
    </source>
</evidence>
<evidence type="ECO:0000256" key="8">
    <source>
        <dbReference type="ARBA" id="ARBA00022977"/>
    </source>
</evidence>
<evidence type="ECO:0000256" key="1">
    <source>
        <dbReference type="ARBA" id="ARBA00004496"/>
    </source>
</evidence>
<organism evidence="11 12">
    <name type="scientific">Nocardiopsis terrae</name>
    <dbReference type="NCBI Taxonomy" id="372655"/>
    <lineage>
        <taxon>Bacteria</taxon>
        <taxon>Bacillati</taxon>
        <taxon>Actinomycetota</taxon>
        <taxon>Actinomycetes</taxon>
        <taxon>Streptosporangiales</taxon>
        <taxon>Nocardiopsidaceae</taxon>
        <taxon>Nocardiopsis</taxon>
    </lineage>
</organism>
<comment type="catalytic activity">
    <reaction evidence="9">
        <text>[ThiI sulfur-carrier protein]-S-sulfanyl-L-cysteine + a uridine in tRNA + 2 reduced [2Fe-2S]-[ferredoxin] + ATP + H(+) = [ThiI sulfur-carrier protein]-L-cysteine + a 4-thiouridine in tRNA + 2 oxidized [2Fe-2S]-[ferredoxin] + AMP + diphosphate</text>
        <dbReference type="Rhea" id="RHEA:24176"/>
        <dbReference type="Rhea" id="RHEA-COMP:10000"/>
        <dbReference type="Rhea" id="RHEA-COMP:10001"/>
        <dbReference type="Rhea" id="RHEA-COMP:13337"/>
        <dbReference type="Rhea" id="RHEA-COMP:13338"/>
        <dbReference type="Rhea" id="RHEA-COMP:13339"/>
        <dbReference type="Rhea" id="RHEA-COMP:13340"/>
        <dbReference type="ChEBI" id="CHEBI:15378"/>
        <dbReference type="ChEBI" id="CHEBI:29950"/>
        <dbReference type="ChEBI" id="CHEBI:30616"/>
        <dbReference type="ChEBI" id="CHEBI:33019"/>
        <dbReference type="ChEBI" id="CHEBI:33737"/>
        <dbReference type="ChEBI" id="CHEBI:33738"/>
        <dbReference type="ChEBI" id="CHEBI:61963"/>
        <dbReference type="ChEBI" id="CHEBI:65315"/>
        <dbReference type="ChEBI" id="CHEBI:136798"/>
        <dbReference type="ChEBI" id="CHEBI:456215"/>
        <dbReference type="EC" id="2.8.1.4"/>
    </reaction>
</comment>
<keyword evidence="2 9" id="KW-0963">Cytoplasm</keyword>
<dbReference type="InterPro" id="IPR049961">
    <property type="entry name" value="ThiI_N"/>
</dbReference>
<keyword evidence="4 9" id="KW-0808">Transferase</keyword>
<comment type="catalytic activity">
    <reaction evidence="9">
        <text>[ThiS sulfur-carrier protein]-C-terminal Gly-Gly-AMP + S-sulfanyl-L-cysteinyl-[cysteine desulfurase] + AH2 = [ThiS sulfur-carrier protein]-C-terminal-Gly-aminoethanethioate + L-cysteinyl-[cysteine desulfurase] + A + AMP + 2 H(+)</text>
        <dbReference type="Rhea" id="RHEA:43340"/>
        <dbReference type="Rhea" id="RHEA-COMP:12157"/>
        <dbReference type="Rhea" id="RHEA-COMP:12158"/>
        <dbReference type="Rhea" id="RHEA-COMP:12910"/>
        <dbReference type="Rhea" id="RHEA-COMP:19908"/>
        <dbReference type="ChEBI" id="CHEBI:13193"/>
        <dbReference type="ChEBI" id="CHEBI:15378"/>
        <dbReference type="ChEBI" id="CHEBI:17499"/>
        <dbReference type="ChEBI" id="CHEBI:29950"/>
        <dbReference type="ChEBI" id="CHEBI:61963"/>
        <dbReference type="ChEBI" id="CHEBI:90618"/>
        <dbReference type="ChEBI" id="CHEBI:232372"/>
        <dbReference type="ChEBI" id="CHEBI:456215"/>
    </reaction>
</comment>
<dbReference type="Proteomes" id="UP000598217">
    <property type="component" value="Unassembled WGS sequence"/>
</dbReference>
<evidence type="ECO:0000256" key="3">
    <source>
        <dbReference type="ARBA" id="ARBA00022555"/>
    </source>
</evidence>
<dbReference type="InterPro" id="IPR054173">
    <property type="entry name" value="ThiI_fer"/>
</dbReference>
<feature type="binding site" evidence="9">
    <location>
        <position position="285"/>
    </location>
    <ligand>
        <name>ATP</name>
        <dbReference type="ChEBI" id="CHEBI:30616"/>
    </ligand>
</feature>
<evidence type="ECO:0000313" key="11">
    <source>
        <dbReference type="EMBL" id="MBE1457370.1"/>
    </source>
</evidence>
<feature type="binding site" evidence="9">
    <location>
        <position position="316"/>
    </location>
    <ligand>
        <name>ATP</name>
        <dbReference type="ChEBI" id="CHEBI:30616"/>
    </ligand>
</feature>
<dbReference type="EC" id="2.8.1.4" evidence="9"/>
<evidence type="ECO:0000313" key="12">
    <source>
        <dbReference type="Proteomes" id="UP000598217"/>
    </source>
</evidence>
<dbReference type="SMART" id="SM00981">
    <property type="entry name" value="THUMP"/>
    <property type="match status" value="1"/>
</dbReference>
<keyword evidence="8 9" id="KW-0784">Thiamine biosynthesis</keyword>
<keyword evidence="5 9" id="KW-0547">Nucleotide-binding</keyword>
<dbReference type="Pfam" id="PF02926">
    <property type="entry name" value="THUMP"/>
    <property type="match status" value="1"/>
</dbReference>
<evidence type="ECO:0000259" key="10">
    <source>
        <dbReference type="PROSITE" id="PS51165"/>
    </source>
</evidence>
<feature type="binding site" evidence="9">
    <location>
        <begin position="203"/>
        <end position="204"/>
    </location>
    <ligand>
        <name>ATP</name>
        <dbReference type="ChEBI" id="CHEBI:30616"/>
    </ligand>
</feature>
<feature type="binding site" evidence="9">
    <location>
        <position position="307"/>
    </location>
    <ligand>
        <name>ATP</name>
        <dbReference type="ChEBI" id="CHEBI:30616"/>
    </ligand>
</feature>
<reference evidence="11 12" key="1">
    <citation type="submission" date="2020-10" db="EMBL/GenBank/DDBJ databases">
        <title>Sequencing the genomes of 1000 actinobacteria strains.</title>
        <authorList>
            <person name="Klenk H.-P."/>
        </authorList>
    </citation>
    <scope>NUCLEOTIDE SEQUENCE [LARGE SCALE GENOMIC DNA]</scope>
    <source>
        <strain evidence="11 12">DSM 45157</strain>
    </source>
</reference>
<dbReference type="InterPro" id="IPR014729">
    <property type="entry name" value="Rossmann-like_a/b/a_fold"/>
</dbReference>
<evidence type="ECO:0000256" key="2">
    <source>
        <dbReference type="ARBA" id="ARBA00022490"/>
    </source>
</evidence>
<sequence>MSASLESAPLPATEVGADAGLGELCVLMKLGEIVLKGSNRKLFERRLHNNIRSSVRDLGEIRLSQRGAGVIIVRKPGASDLEIAEIADRMANVMGVVWVHLVRRVAKDLETITDIAVRSMADREGTFAVRARRRDKRFEMNSGELAGFLGSRIIEAHGYGVNLKRPDNTLYVEIDKDEAFVFTDGIPGQGGLPAGMSGRGLVLMSGGIDSPVAAHRMIRRGLKVDFLHFSGMPFTGPESIYKAYSLVRQLDRYQVGSRLFVVPFGKAQQQLKSSGIERLQIVAQRRLMLKTAEALADDLNAECLITGDALGQVSSQTMTNITALDDAVDLPILRPLIGMDKTEIMDQARRIGTLAISELPDEDCCTMLTPRQVETAAKIGDLRQIEKRLDAEELAEQLVTTAQMHKPSFLGEAAPERVTPATATAAG</sequence>
<dbReference type="CDD" id="cd11716">
    <property type="entry name" value="THUMP_ThiI"/>
    <property type="match status" value="1"/>
</dbReference>
<protein>
    <recommendedName>
        <fullName evidence="9">Probable tRNA sulfurtransferase</fullName>
        <ecNumber evidence="9">2.8.1.4</ecNumber>
    </recommendedName>
    <alternativeName>
        <fullName evidence="9">Sulfur carrier protein ThiS sulfurtransferase</fullName>
    </alternativeName>
    <alternativeName>
        <fullName evidence="9">Thiamine biosynthesis protein ThiI</fullName>
    </alternativeName>
    <alternativeName>
        <fullName evidence="9">tRNA 4-thiouridine synthase</fullName>
    </alternativeName>
</protein>
<accession>A0ABR9HEB0</accession>
<feature type="domain" description="THUMP" evidence="10">
    <location>
        <begin position="84"/>
        <end position="185"/>
    </location>
</feature>
<keyword evidence="7 9" id="KW-0694">RNA-binding</keyword>
<dbReference type="Gene3D" id="3.40.50.620">
    <property type="entry name" value="HUPs"/>
    <property type="match status" value="1"/>
</dbReference>
<dbReference type="InterPro" id="IPR020536">
    <property type="entry name" value="ThiI_AANH"/>
</dbReference>
<dbReference type="PANTHER" id="PTHR43209:SF1">
    <property type="entry name" value="TRNA SULFURTRANSFERASE"/>
    <property type="match status" value="1"/>
</dbReference>
<dbReference type="HAMAP" id="MF_00021">
    <property type="entry name" value="ThiI"/>
    <property type="match status" value="1"/>
</dbReference>
<dbReference type="Pfam" id="PF02568">
    <property type="entry name" value="ThiI"/>
    <property type="match status" value="1"/>
</dbReference>
<evidence type="ECO:0000256" key="4">
    <source>
        <dbReference type="ARBA" id="ARBA00022679"/>
    </source>
</evidence>
<comment type="subcellular location">
    <subcellularLocation>
        <location evidence="1 9">Cytoplasm</location>
    </subcellularLocation>
</comment>
<name>A0ABR9HEB0_9ACTN</name>
<dbReference type="InterPro" id="IPR003720">
    <property type="entry name" value="tRNA_STrfase"/>
</dbReference>
<dbReference type="InterPro" id="IPR050102">
    <property type="entry name" value="tRNA_sulfurtransferase_ThiI"/>
</dbReference>
<comment type="pathway">
    <text evidence="9">Cofactor biosynthesis; thiamine diphosphate biosynthesis.</text>
</comment>
<dbReference type="NCBIfam" id="TIGR00342">
    <property type="entry name" value="tRNA uracil 4-sulfurtransferase ThiI"/>
    <property type="match status" value="1"/>
</dbReference>
<dbReference type="EMBL" id="JADBDY010000001">
    <property type="protein sequence ID" value="MBE1457370.1"/>
    <property type="molecule type" value="Genomic_DNA"/>
</dbReference>
<gene>
    <name evidence="9" type="primary">thiI</name>
    <name evidence="11" type="ORF">H4W79_001584</name>
</gene>
<keyword evidence="12" id="KW-1185">Reference proteome</keyword>
<dbReference type="Gene3D" id="3.30.2130.30">
    <property type="match status" value="1"/>
</dbReference>
<comment type="similarity">
    <text evidence="9">Belongs to the ThiI family.</text>
</comment>
<comment type="function">
    <text evidence="9">Catalyzes the ATP-dependent transfer of a sulfur to tRNA to produce 4-thiouridine in position 8 of tRNAs, which functions as a near-UV photosensor. Also catalyzes the transfer of sulfur to the sulfur carrier protein ThiS, forming ThiS-thiocarboxylate. This is a step in the synthesis of thiazole, in the thiamine biosynthesis pathway. The sulfur is donated as persulfide by IscS.</text>
</comment>
<comment type="caution">
    <text evidence="11">The sequence shown here is derived from an EMBL/GenBank/DDBJ whole genome shotgun (WGS) entry which is preliminary data.</text>
</comment>
<proteinExistence type="inferred from homology"/>
<dbReference type="Pfam" id="PF22025">
    <property type="entry name" value="ThiI_fer"/>
    <property type="match status" value="1"/>
</dbReference>
<dbReference type="PROSITE" id="PS51165">
    <property type="entry name" value="THUMP"/>
    <property type="match status" value="1"/>
</dbReference>
<keyword evidence="3 9" id="KW-0820">tRNA-binding</keyword>
<dbReference type="RefSeq" id="WP_191273517.1">
    <property type="nucleotide sequence ID" value="NZ_BMXJ01000006.1"/>
</dbReference>
<evidence type="ECO:0000256" key="7">
    <source>
        <dbReference type="ARBA" id="ARBA00022884"/>
    </source>
</evidence>